<evidence type="ECO:0000313" key="9">
    <source>
        <dbReference type="EMBL" id="TDK26502.1"/>
    </source>
</evidence>
<dbReference type="InterPro" id="IPR011611">
    <property type="entry name" value="PfkB_dom"/>
</dbReference>
<dbReference type="PANTHER" id="PTHR46566:SF5">
    <property type="entry name" value="1-PHOSPHOFRUCTOKINASE"/>
    <property type="match status" value="1"/>
</dbReference>
<evidence type="ECO:0000256" key="2">
    <source>
        <dbReference type="ARBA" id="ARBA00022679"/>
    </source>
</evidence>
<gene>
    <name evidence="9" type="ORF">E2F48_04710</name>
</gene>
<proteinExistence type="inferred from homology"/>
<dbReference type="PANTHER" id="PTHR46566">
    <property type="entry name" value="1-PHOSPHOFRUCTOKINASE-RELATED"/>
    <property type="match status" value="1"/>
</dbReference>
<dbReference type="InterPro" id="IPR002173">
    <property type="entry name" value="Carboh/pur_kinase_PfkB_CS"/>
</dbReference>
<feature type="region of interest" description="Disordered" evidence="7">
    <location>
        <begin position="316"/>
        <end position="338"/>
    </location>
</feature>
<dbReference type="OrthoDB" id="9801219at2"/>
<dbReference type="GO" id="GO:0005829">
    <property type="term" value="C:cytosol"/>
    <property type="evidence" value="ECO:0007669"/>
    <property type="project" value="TreeGrafter"/>
</dbReference>
<evidence type="ECO:0000313" key="10">
    <source>
        <dbReference type="Proteomes" id="UP000295411"/>
    </source>
</evidence>
<keyword evidence="3" id="KW-0547">Nucleotide-binding</keyword>
<keyword evidence="5" id="KW-0067">ATP-binding</keyword>
<dbReference type="InterPro" id="IPR029056">
    <property type="entry name" value="Ribokinase-like"/>
</dbReference>
<sequence length="338" mass="33712">MTGPRPAGPVGTIVTVTPNPALDETYTVPAIVLGTTHRVAAPAVRAGGKGVNVSRVLHQQGYPTLALAAVGGPTGEQYTAELTSSGIPSVLEPATAPTRRSLAFHDSTAGSTSLFNETGSALEAAVWARLRARIDDALPGAGCVVGSGSLPPGAPTDFYAALVRRCAEAGVPCIIDTSGQGLLLAAEAGADVLKPNAGELREATGEADPVRGARHLLGLGARRVFVSCGEDGLLAFTAGAPDGHLRAALPEPLHGNATGAGDAAVAALAAVVAAGSGDVAEMLRRATAWSAAAVLMPTAGDIHPDHVRLAAEVSVTRHDDGAPAGQSTPGIEPAGKES</sequence>
<evidence type="ECO:0000256" key="1">
    <source>
        <dbReference type="ARBA" id="ARBA00010688"/>
    </source>
</evidence>
<accession>A0A4V3AMV7</accession>
<evidence type="ECO:0000256" key="3">
    <source>
        <dbReference type="ARBA" id="ARBA00022741"/>
    </source>
</evidence>
<dbReference type="PROSITE" id="PS00583">
    <property type="entry name" value="PFKB_KINASES_1"/>
    <property type="match status" value="1"/>
</dbReference>
<dbReference type="InterPro" id="IPR017583">
    <property type="entry name" value="Tagatose/fructose_Pkinase"/>
</dbReference>
<dbReference type="GO" id="GO:0005524">
    <property type="term" value="F:ATP binding"/>
    <property type="evidence" value="ECO:0007669"/>
    <property type="project" value="UniProtKB-KW"/>
</dbReference>
<dbReference type="NCBIfam" id="TIGR03168">
    <property type="entry name" value="1-PFK"/>
    <property type="match status" value="1"/>
</dbReference>
<dbReference type="PIRSF" id="PIRSF000535">
    <property type="entry name" value="1PFK/6PFK/LacC"/>
    <property type="match status" value="1"/>
</dbReference>
<feature type="domain" description="Carbohydrate kinase PfkB" evidence="8">
    <location>
        <begin position="20"/>
        <end position="299"/>
    </location>
</feature>
<dbReference type="Gene3D" id="3.40.1190.20">
    <property type="match status" value="1"/>
</dbReference>
<evidence type="ECO:0000256" key="4">
    <source>
        <dbReference type="ARBA" id="ARBA00022777"/>
    </source>
</evidence>
<protein>
    <submittedName>
        <fullName evidence="9">1-phosphofructokinase family hexose kinase</fullName>
    </submittedName>
</protein>
<evidence type="ECO:0000256" key="7">
    <source>
        <dbReference type="SAM" id="MobiDB-lite"/>
    </source>
</evidence>
<comment type="similarity">
    <text evidence="1">Belongs to the carbohydrate kinase PfkB family.</text>
</comment>
<dbReference type="EMBL" id="SMTK01000002">
    <property type="protein sequence ID" value="TDK26502.1"/>
    <property type="molecule type" value="Genomic_DNA"/>
</dbReference>
<dbReference type="Proteomes" id="UP000295411">
    <property type="component" value="Unassembled WGS sequence"/>
</dbReference>
<dbReference type="GO" id="GO:0008443">
    <property type="term" value="F:phosphofructokinase activity"/>
    <property type="evidence" value="ECO:0007669"/>
    <property type="project" value="TreeGrafter"/>
</dbReference>
<dbReference type="CDD" id="cd01164">
    <property type="entry name" value="FruK_PfkB_like"/>
    <property type="match status" value="1"/>
</dbReference>
<evidence type="ECO:0000259" key="8">
    <source>
        <dbReference type="Pfam" id="PF00294"/>
    </source>
</evidence>
<evidence type="ECO:0000256" key="6">
    <source>
        <dbReference type="PIRNR" id="PIRNR000535"/>
    </source>
</evidence>
<name>A0A4V3AMV7_9MICC</name>
<comment type="caution">
    <text evidence="9">The sequence shown here is derived from an EMBL/GenBank/DDBJ whole genome shotgun (WGS) entry which is preliminary data.</text>
</comment>
<evidence type="ECO:0000256" key="5">
    <source>
        <dbReference type="ARBA" id="ARBA00022840"/>
    </source>
</evidence>
<keyword evidence="2 6" id="KW-0808">Transferase</keyword>
<dbReference type="AlphaFoldDB" id="A0A4V3AMV7"/>
<organism evidence="9 10">
    <name type="scientific">Arthrobacter crusticola</name>
    <dbReference type="NCBI Taxonomy" id="2547960"/>
    <lineage>
        <taxon>Bacteria</taxon>
        <taxon>Bacillati</taxon>
        <taxon>Actinomycetota</taxon>
        <taxon>Actinomycetes</taxon>
        <taxon>Micrococcales</taxon>
        <taxon>Micrococcaceae</taxon>
        <taxon>Arthrobacter</taxon>
    </lineage>
</organism>
<dbReference type="Pfam" id="PF00294">
    <property type="entry name" value="PfkB"/>
    <property type="match status" value="1"/>
</dbReference>
<reference evidence="9 10" key="1">
    <citation type="submission" date="2019-03" db="EMBL/GenBank/DDBJ databases">
        <title>Arthrobacter sp. nov., an bacterium isolated from biocrust in Mu Us Desert.</title>
        <authorList>
            <person name="Lixiong L."/>
        </authorList>
    </citation>
    <scope>NUCLEOTIDE SEQUENCE [LARGE SCALE GENOMIC DNA]</scope>
    <source>
        <strain evidence="9 10">SLN-3</strain>
    </source>
</reference>
<keyword evidence="10" id="KW-1185">Reference proteome</keyword>
<keyword evidence="4 9" id="KW-0418">Kinase</keyword>
<dbReference type="SUPFAM" id="SSF53613">
    <property type="entry name" value="Ribokinase-like"/>
    <property type="match status" value="1"/>
</dbReference>